<dbReference type="RefSeq" id="WP_126466204.1">
    <property type="nucleotide sequence ID" value="NZ_LR134523.1"/>
</dbReference>
<dbReference type="Pfam" id="PF13177">
    <property type="entry name" value="DNA_pol3_delta2"/>
    <property type="match status" value="1"/>
</dbReference>
<dbReference type="Gene3D" id="3.40.50.300">
    <property type="entry name" value="P-loop containing nucleotide triphosphate hydrolases"/>
    <property type="match status" value="1"/>
</dbReference>
<dbReference type="GO" id="GO:0003887">
    <property type="term" value="F:DNA-directed DNA polymerase activity"/>
    <property type="evidence" value="ECO:0007669"/>
    <property type="project" value="UniProtKB-EC"/>
</dbReference>
<keyword evidence="1" id="KW-0548">Nucleotidyltransferase</keyword>
<dbReference type="EC" id="2.7.7.7" evidence="1"/>
<dbReference type="PANTHER" id="PTHR11669:SF8">
    <property type="entry name" value="DNA POLYMERASE III SUBUNIT DELTA"/>
    <property type="match status" value="1"/>
</dbReference>
<keyword evidence="2" id="KW-1185">Reference proteome</keyword>
<dbReference type="EMBL" id="LR134523">
    <property type="protein sequence ID" value="VEJ36309.1"/>
    <property type="molecule type" value="Genomic_DNA"/>
</dbReference>
<evidence type="ECO:0000313" key="2">
    <source>
        <dbReference type="Proteomes" id="UP000269544"/>
    </source>
</evidence>
<keyword evidence="1" id="KW-0808">Transferase</keyword>
<gene>
    <name evidence="1" type="primary">holB</name>
    <name evidence="1" type="ORF">NCTC13079_01514</name>
</gene>
<reference evidence="1 2" key="1">
    <citation type="submission" date="2018-12" db="EMBL/GenBank/DDBJ databases">
        <authorList>
            <consortium name="Pathogen Informatics"/>
        </authorList>
    </citation>
    <scope>NUCLEOTIDE SEQUENCE [LARGE SCALE GENOMIC DNA]</scope>
    <source>
        <strain evidence="1 2">NCTC13079</strain>
    </source>
</reference>
<dbReference type="InterPro" id="IPR050238">
    <property type="entry name" value="DNA_Rep/Repair_Clamp_Loader"/>
</dbReference>
<dbReference type="PANTHER" id="PTHR11669">
    <property type="entry name" value="REPLICATION FACTOR C / DNA POLYMERASE III GAMMA-TAU SUBUNIT"/>
    <property type="match status" value="1"/>
</dbReference>
<dbReference type="OrthoDB" id="9810148at2"/>
<dbReference type="AlphaFoldDB" id="A0A448V3C6"/>
<protein>
    <submittedName>
        <fullName evidence="1">DNA polymerase III subunit delta</fullName>
        <ecNumber evidence="1">2.7.7.7</ecNumber>
    </submittedName>
</protein>
<dbReference type="SUPFAM" id="SSF52540">
    <property type="entry name" value="P-loop containing nucleoside triphosphate hydrolases"/>
    <property type="match status" value="1"/>
</dbReference>
<accession>A0A448V3C6</accession>
<proteinExistence type="predicted"/>
<dbReference type="GO" id="GO:0006261">
    <property type="term" value="P:DNA-templated DNA replication"/>
    <property type="evidence" value="ECO:0007669"/>
    <property type="project" value="TreeGrafter"/>
</dbReference>
<name>A0A448V3C6_9FIRM</name>
<organism evidence="1 2">
    <name type="scientific">Aedoeadaptatus ivorii</name>
    <dbReference type="NCBI Taxonomy" id="54006"/>
    <lineage>
        <taxon>Bacteria</taxon>
        <taxon>Bacillati</taxon>
        <taxon>Bacillota</taxon>
        <taxon>Tissierellia</taxon>
        <taxon>Tissierellales</taxon>
        <taxon>Peptoniphilaceae</taxon>
        <taxon>Aedoeadaptatus</taxon>
    </lineage>
</organism>
<sequence length="278" mass="31478">MKHTQSFPAGGLHSYILKGSGEGALRRGREFAMALLCPEGDAPCGHCASCRQFVSGAGDGKNHPDYFEILPSKKTRNASIKKEMVEDVIEEASMTSYLGGGKVFLFSEFEKTTVEGQNALLKLLEEPPAKTSFLLLSAHPDRILPTVRSRSGYYELRVEEAETDPVLKRETFAMLHRLFARREEAFLARKLVEEKKDDIDPLFACIESYLRDMAVWLETKDENRLYNGEFRTQIAADAEKAGSRVYDMIEALYTVYDLKEHNVNRDFAIEWMLLEFGG</sequence>
<evidence type="ECO:0000313" key="1">
    <source>
        <dbReference type="EMBL" id="VEJ36309.1"/>
    </source>
</evidence>
<dbReference type="KEGG" id="piv:NCTC13079_01514"/>
<dbReference type="Proteomes" id="UP000269544">
    <property type="component" value="Chromosome"/>
</dbReference>
<dbReference type="InterPro" id="IPR027417">
    <property type="entry name" value="P-loop_NTPase"/>
</dbReference>